<dbReference type="SUPFAM" id="SSF48452">
    <property type="entry name" value="TPR-like"/>
    <property type="match status" value="1"/>
</dbReference>
<gene>
    <name evidence="1" type="ORF">SDC9_181252</name>
</gene>
<dbReference type="EMBL" id="VSSQ01086421">
    <property type="protein sequence ID" value="MPN33761.1"/>
    <property type="molecule type" value="Genomic_DNA"/>
</dbReference>
<dbReference type="Pfam" id="PF13174">
    <property type="entry name" value="TPR_6"/>
    <property type="match status" value="1"/>
</dbReference>
<reference evidence="1" key="1">
    <citation type="submission" date="2019-08" db="EMBL/GenBank/DDBJ databases">
        <authorList>
            <person name="Kucharzyk K."/>
            <person name="Murdoch R.W."/>
            <person name="Higgins S."/>
            <person name="Loffler F."/>
        </authorList>
    </citation>
    <scope>NUCLEOTIDE SEQUENCE</scope>
</reference>
<sequence length="147" mass="16232">MGRAYQKLGQAETATACFERASLGLSEPAGMMYYNDQPPEMIFYQGLARLALGDTSGANSRFNRLIDYAERHLNDHVQIDYFAVSLPDLQIFEEDLDVRNHVHCLFMRGLGLLGKGDAAGAEECFAQAQTLDPGHAGVQLHRGMHMG</sequence>
<comment type="caution">
    <text evidence="1">The sequence shown here is derived from an EMBL/GenBank/DDBJ whole genome shotgun (WGS) entry which is preliminary data.</text>
</comment>
<accession>A0A645H427</accession>
<name>A0A645H427_9ZZZZ</name>
<evidence type="ECO:0008006" key="2">
    <source>
        <dbReference type="Google" id="ProtNLM"/>
    </source>
</evidence>
<evidence type="ECO:0000313" key="1">
    <source>
        <dbReference type="EMBL" id="MPN33761.1"/>
    </source>
</evidence>
<dbReference type="Gene3D" id="1.25.40.10">
    <property type="entry name" value="Tetratricopeptide repeat domain"/>
    <property type="match status" value="1"/>
</dbReference>
<organism evidence="1">
    <name type="scientific">bioreactor metagenome</name>
    <dbReference type="NCBI Taxonomy" id="1076179"/>
    <lineage>
        <taxon>unclassified sequences</taxon>
        <taxon>metagenomes</taxon>
        <taxon>ecological metagenomes</taxon>
    </lineage>
</organism>
<dbReference type="InterPro" id="IPR011990">
    <property type="entry name" value="TPR-like_helical_dom_sf"/>
</dbReference>
<dbReference type="InterPro" id="IPR019734">
    <property type="entry name" value="TPR_rpt"/>
</dbReference>
<proteinExistence type="predicted"/>
<protein>
    <recommendedName>
        <fullName evidence="2">Tetratricopeptide repeat protein</fullName>
    </recommendedName>
</protein>
<dbReference type="AlphaFoldDB" id="A0A645H427"/>
<dbReference type="Pfam" id="PF13181">
    <property type="entry name" value="TPR_8"/>
    <property type="match status" value="1"/>
</dbReference>